<evidence type="ECO:0000256" key="6">
    <source>
        <dbReference type="SAM" id="SignalP"/>
    </source>
</evidence>
<feature type="signal peptide" evidence="6">
    <location>
        <begin position="1"/>
        <end position="21"/>
    </location>
</feature>
<evidence type="ECO:0000313" key="9">
    <source>
        <dbReference type="Proteomes" id="UP000799437"/>
    </source>
</evidence>
<keyword evidence="2" id="KW-0812">Transmembrane</keyword>
<dbReference type="GO" id="GO:0016020">
    <property type="term" value="C:membrane"/>
    <property type="evidence" value="ECO:0007669"/>
    <property type="project" value="UniProtKB-SubCell"/>
</dbReference>
<evidence type="ECO:0000313" key="8">
    <source>
        <dbReference type="EMBL" id="KAF2755074.1"/>
    </source>
</evidence>
<dbReference type="AlphaFoldDB" id="A0A6A6VZ96"/>
<dbReference type="Pfam" id="PF04991">
    <property type="entry name" value="LicD"/>
    <property type="match status" value="1"/>
</dbReference>
<dbReference type="EMBL" id="ML996578">
    <property type="protein sequence ID" value="KAF2755074.1"/>
    <property type="molecule type" value="Genomic_DNA"/>
</dbReference>
<dbReference type="PANTHER" id="PTHR15407:SF32">
    <property type="entry name" value="PROTEIN (MNN4), PUTATIVE (AFU_ORTHOLOGUE AFUA_1G03790)-RELATED"/>
    <property type="match status" value="1"/>
</dbReference>
<evidence type="ECO:0000259" key="7">
    <source>
        <dbReference type="Pfam" id="PF04991"/>
    </source>
</evidence>
<keyword evidence="6" id="KW-0732">Signal</keyword>
<evidence type="ECO:0000256" key="1">
    <source>
        <dbReference type="ARBA" id="ARBA00004167"/>
    </source>
</evidence>
<feature type="compositionally biased region" description="Basic and acidic residues" evidence="5">
    <location>
        <begin position="46"/>
        <end position="56"/>
    </location>
</feature>
<keyword evidence="9" id="KW-1185">Reference proteome</keyword>
<protein>
    <recommendedName>
        <fullName evidence="7">LicD/FKTN/FKRP nucleotidyltransferase domain-containing protein</fullName>
    </recommendedName>
</protein>
<gene>
    <name evidence="8" type="ORF">EJ05DRAFT_121266</name>
</gene>
<keyword evidence="4" id="KW-0472">Membrane</keyword>
<reference evidence="8" key="1">
    <citation type="journal article" date="2020" name="Stud. Mycol.">
        <title>101 Dothideomycetes genomes: a test case for predicting lifestyles and emergence of pathogens.</title>
        <authorList>
            <person name="Haridas S."/>
            <person name="Albert R."/>
            <person name="Binder M."/>
            <person name="Bloem J."/>
            <person name="Labutti K."/>
            <person name="Salamov A."/>
            <person name="Andreopoulos B."/>
            <person name="Baker S."/>
            <person name="Barry K."/>
            <person name="Bills G."/>
            <person name="Bluhm B."/>
            <person name="Cannon C."/>
            <person name="Castanera R."/>
            <person name="Culley D."/>
            <person name="Daum C."/>
            <person name="Ezra D."/>
            <person name="Gonzalez J."/>
            <person name="Henrissat B."/>
            <person name="Kuo A."/>
            <person name="Liang C."/>
            <person name="Lipzen A."/>
            <person name="Lutzoni F."/>
            <person name="Magnuson J."/>
            <person name="Mondo S."/>
            <person name="Nolan M."/>
            <person name="Ohm R."/>
            <person name="Pangilinan J."/>
            <person name="Park H.-J."/>
            <person name="Ramirez L."/>
            <person name="Alfaro M."/>
            <person name="Sun H."/>
            <person name="Tritt A."/>
            <person name="Yoshinaga Y."/>
            <person name="Zwiers L.-H."/>
            <person name="Turgeon B."/>
            <person name="Goodwin S."/>
            <person name="Spatafora J."/>
            <person name="Crous P."/>
            <person name="Grigoriev I."/>
        </authorList>
    </citation>
    <scope>NUCLEOTIDE SEQUENCE</scope>
    <source>
        <strain evidence="8">CBS 121739</strain>
    </source>
</reference>
<evidence type="ECO:0000256" key="3">
    <source>
        <dbReference type="ARBA" id="ARBA00022989"/>
    </source>
</evidence>
<sequence>MLFSLPSALVVLCAVCCSGAALPSESLEPEKADNSDFSSLRGLSKNHKDMSGRAGDPKSKYFHESIFHPHYDGRFAMKTLPEEYQHGNLSTMMQSYLATMSAIGAETWIMHGSLLGWWWNRKIMPWDSDVDVQVSERSIKLLANYYNMTVHKYKGEDWPRAKKYLMEVNEHYSNGSTLDRMNAIDARWIDTETGLFIDITTLRRDRDAEKKGETGKLYSKDRQRFDADDIYPLRQSEFEGKPVKIPYAYTRLLEQEYSPKALTKLSHSKHDFDRKTYEWVKQTQKP</sequence>
<feature type="chain" id="PRO_5025511443" description="LicD/FKTN/FKRP nucleotidyltransferase domain-containing protein" evidence="6">
    <location>
        <begin position="22"/>
        <end position="286"/>
    </location>
</feature>
<dbReference type="GO" id="GO:0009100">
    <property type="term" value="P:glycoprotein metabolic process"/>
    <property type="evidence" value="ECO:0007669"/>
    <property type="project" value="UniProtKB-ARBA"/>
</dbReference>
<dbReference type="InterPro" id="IPR007074">
    <property type="entry name" value="LicD/FKTN/FKRP_NTP_transf"/>
</dbReference>
<evidence type="ECO:0000256" key="5">
    <source>
        <dbReference type="SAM" id="MobiDB-lite"/>
    </source>
</evidence>
<evidence type="ECO:0000256" key="2">
    <source>
        <dbReference type="ARBA" id="ARBA00022692"/>
    </source>
</evidence>
<dbReference type="OrthoDB" id="444255at2759"/>
<dbReference type="RefSeq" id="XP_033597525.1">
    <property type="nucleotide sequence ID" value="XM_033739075.1"/>
</dbReference>
<proteinExistence type="predicted"/>
<dbReference type="GeneID" id="54480129"/>
<organism evidence="8 9">
    <name type="scientific">Pseudovirgaria hyperparasitica</name>
    <dbReference type="NCBI Taxonomy" id="470096"/>
    <lineage>
        <taxon>Eukaryota</taxon>
        <taxon>Fungi</taxon>
        <taxon>Dikarya</taxon>
        <taxon>Ascomycota</taxon>
        <taxon>Pezizomycotina</taxon>
        <taxon>Dothideomycetes</taxon>
        <taxon>Dothideomycetes incertae sedis</taxon>
        <taxon>Acrospermales</taxon>
        <taxon>Acrospermaceae</taxon>
        <taxon>Pseudovirgaria</taxon>
    </lineage>
</organism>
<accession>A0A6A6VZ96</accession>
<evidence type="ECO:0000256" key="4">
    <source>
        <dbReference type="ARBA" id="ARBA00023136"/>
    </source>
</evidence>
<dbReference type="Proteomes" id="UP000799437">
    <property type="component" value="Unassembled WGS sequence"/>
</dbReference>
<dbReference type="InterPro" id="IPR009644">
    <property type="entry name" value="FKTN/MNN4/W02B3.4-1"/>
</dbReference>
<comment type="subcellular location">
    <subcellularLocation>
        <location evidence="1">Membrane</location>
        <topology evidence="1">Single-pass membrane protein</topology>
    </subcellularLocation>
</comment>
<feature type="region of interest" description="Disordered" evidence="5">
    <location>
        <begin position="25"/>
        <end position="56"/>
    </location>
</feature>
<feature type="domain" description="LicD/FKTN/FKRP nucleotidyltransferase" evidence="7">
    <location>
        <begin position="106"/>
        <end position="210"/>
    </location>
</feature>
<dbReference type="PANTHER" id="PTHR15407">
    <property type="entry name" value="FUKUTIN-RELATED"/>
    <property type="match status" value="1"/>
</dbReference>
<name>A0A6A6VZ96_9PEZI</name>
<keyword evidence="3" id="KW-1133">Transmembrane helix</keyword>